<evidence type="ECO:0000313" key="8">
    <source>
        <dbReference type="EMBL" id="UUI69477.1"/>
    </source>
</evidence>
<feature type="binding site" evidence="6">
    <location>
        <begin position="15"/>
        <end position="17"/>
    </location>
    <ligand>
        <name>FMN</name>
        <dbReference type="ChEBI" id="CHEBI:58210"/>
    </ligand>
</feature>
<dbReference type="InterPro" id="IPR003680">
    <property type="entry name" value="Flavodoxin_fold"/>
</dbReference>
<dbReference type="InterPro" id="IPR029039">
    <property type="entry name" value="Flavoprotein-like_sf"/>
</dbReference>
<evidence type="ECO:0000313" key="9">
    <source>
        <dbReference type="Proteomes" id="UP001315860"/>
    </source>
</evidence>
<dbReference type="RefSeq" id="WP_232417068.1">
    <property type="nucleotide sequence ID" value="NZ_CP101990.1"/>
</dbReference>
<evidence type="ECO:0000259" key="7">
    <source>
        <dbReference type="Pfam" id="PF02525"/>
    </source>
</evidence>
<evidence type="ECO:0000256" key="2">
    <source>
        <dbReference type="ARBA" id="ARBA00022643"/>
    </source>
</evidence>
<comment type="subunit">
    <text evidence="6">Homodimer.</text>
</comment>
<dbReference type="Proteomes" id="UP001315860">
    <property type="component" value="Chromosome"/>
</dbReference>
<evidence type="ECO:0000256" key="4">
    <source>
        <dbReference type="ARBA" id="ARBA00023027"/>
    </source>
</evidence>
<dbReference type="Gene3D" id="3.40.50.360">
    <property type="match status" value="1"/>
</dbReference>
<dbReference type="EMBL" id="CP101990">
    <property type="protein sequence ID" value="UUI69477.1"/>
    <property type="molecule type" value="Genomic_DNA"/>
</dbReference>
<evidence type="ECO:0000256" key="6">
    <source>
        <dbReference type="HAMAP-Rule" id="MF_01216"/>
    </source>
</evidence>
<comment type="catalytic activity">
    <reaction evidence="6">
        <text>2 a quinone + NADH + H(+) = 2 a 1,4-benzosemiquinone + NAD(+)</text>
        <dbReference type="Rhea" id="RHEA:65952"/>
        <dbReference type="ChEBI" id="CHEBI:15378"/>
        <dbReference type="ChEBI" id="CHEBI:57540"/>
        <dbReference type="ChEBI" id="CHEBI:57945"/>
        <dbReference type="ChEBI" id="CHEBI:132124"/>
        <dbReference type="ChEBI" id="CHEBI:134225"/>
    </reaction>
</comment>
<organism evidence="8 9">
    <name type="scientific">Aeromicrobium duanguangcaii</name>
    <dbReference type="NCBI Taxonomy" id="2968086"/>
    <lineage>
        <taxon>Bacteria</taxon>
        <taxon>Bacillati</taxon>
        <taxon>Actinomycetota</taxon>
        <taxon>Actinomycetes</taxon>
        <taxon>Propionibacteriales</taxon>
        <taxon>Nocardioidaceae</taxon>
        <taxon>Aeromicrobium</taxon>
    </lineage>
</organism>
<feature type="binding site" evidence="6">
    <location>
        <position position="9"/>
    </location>
    <ligand>
        <name>FMN</name>
        <dbReference type="ChEBI" id="CHEBI:58210"/>
    </ligand>
</feature>
<keyword evidence="2 6" id="KW-0288">FMN</keyword>
<evidence type="ECO:0000256" key="5">
    <source>
        <dbReference type="ARBA" id="ARBA00048542"/>
    </source>
</evidence>
<comment type="similarity">
    <text evidence="6">Belongs to the azoreductase type 1 family.</text>
</comment>
<comment type="catalytic activity">
    <reaction evidence="5">
        <text>N,N-dimethyl-1,4-phenylenediamine + anthranilate + 2 NAD(+) = 2-(4-dimethylaminophenyl)diazenylbenzoate + 2 NADH + 2 H(+)</text>
        <dbReference type="Rhea" id="RHEA:55872"/>
        <dbReference type="ChEBI" id="CHEBI:15378"/>
        <dbReference type="ChEBI" id="CHEBI:15783"/>
        <dbReference type="ChEBI" id="CHEBI:16567"/>
        <dbReference type="ChEBI" id="CHEBI:57540"/>
        <dbReference type="ChEBI" id="CHEBI:57945"/>
        <dbReference type="ChEBI" id="CHEBI:71579"/>
        <dbReference type="EC" id="1.7.1.17"/>
    </reaction>
    <physiologicalReaction direction="right-to-left" evidence="5">
        <dbReference type="Rhea" id="RHEA:55874"/>
    </physiologicalReaction>
</comment>
<dbReference type="SUPFAM" id="SSF52218">
    <property type="entry name" value="Flavoproteins"/>
    <property type="match status" value="1"/>
</dbReference>
<gene>
    <name evidence="6" type="primary">azoR</name>
    <name evidence="8" type="ORF">NP095_05090</name>
</gene>
<dbReference type="EC" id="1.7.1.17" evidence="6"/>
<keyword evidence="3 6" id="KW-0560">Oxidoreductase</keyword>
<sequence>MTLLRVDASIQGEMSASGALADLVVDEFVASHPGVPIVRRHLGQHPLPADVWATAHAAGFTPEDERSEHQREALAIAEEVAGELRQATAVVLALPLYNFGISQHAKTWIDVALAGGPQGTRLLEGKPTVLVTTRGGAYGPGTPREGWDHNTDFLRQILVDIWGADLTVVEREFTLVGVNPALDEFTEMATQMRKSAEEAAVEAGAALAARRAA</sequence>
<evidence type="ECO:0000256" key="3">
    <source>
        <dbReference type="ARBA" id="ARBA00023002"/>
    </source>
</evidence>
<evidence type="ECO:0000256" key="1">
    <source>
        <dbReference type="ARBA" id="ARBA00022630"/>
    </source>
</evidence>
<feature type="binding site" evidence="6">
    <location>
        <begin position="133"/>
        <end position="136"/>
    </location>
    <ligand>
        <name>FMN</name>
        <dbReference type="ChEBI" id="CHEBI:58210"/>
    </ligand>
</feature>
<keyword evidence="9" id="KW-1185">Reference proteome</keyword>
<proteinExistence type="inferred from homology"/>
<dbReference type="PANTHER" id="PTHR43741">
    <property type="entry name" value="FMN-DEPENDENT NADH-AZOREDUCTASE 1"/>
    <property type="match status" value="1"/>
</dbReference>
<accession>A0ABY5KG78</accession>
<name>A0ABY5KG78_9ACTN</name>
<dbReference type="Pfam" id="PF02525">
    <property type="entry name" value="Flavodoxin_2"/>
    <property type="match status" value="1"/>
</dbReference>
<dbReference type="InterPro" id="IPR050104">
    <property type="entry name" value="FMN-dep_NADH:Q_OxRdtase_AzoR1"/>
</dbReference>
<comment type="caution">
    <text evidence="6">Lacks conserved residue(s) required for the propagation of feature annotation.</text>
</comment>
<reference evidence="8 9" key="1">
    <citation type="submission" date="2022-07" db="EMBL/GenBank/DDBJ databases">
        <title>Novel species in genus Aeromicrobium.</title>
        <authorList>
            <person name="Ye L."/>
        </authorList>
    </citation>
    <scope>NUCLEOTIDE SEQUENCE [LARGE SCALE GENOMIC DNA]</scope>
    <source>
        <strain evidence="9">zg-Y50</strain>
    </source>
</reference>
<comment type="function">
    <text evidence="6">Also exhibits azoreductase activity. Catalyzes the reductive cleavage of the azo bond in aromatic azo compounds to the corresponding amines.</text>
</comment>
<dbReference type="EC" id="1.6.5.-" evidence="6"/>
<dbReference type="HAMAP" id="MF_01216">
    <property type="entry name" value="Azoreductase_type1"/>
    <property type="match status" value="1"/>
</dbReference>
<feature type="domain" description="Flavodoxin-like fold" evidence="7">
    <location>
        <begin position="1"/>
        <end position="164"/>
    </location>
</feature>
<comment type="function">
    <text evidence="6">Quinone reductase that provides resistance to thiol-specific stress caused by electrophilic quinones.</text>
</comment>
<comment type="cofactor">
    <cofactor evidence="6">
        <name>FMN</name>
        <dbReference type="ChEBI" id="CHEBI:58210"/>
    </cofactor>
    <text evidence="6">Binds 1 FMN per subunit.</text>
</comment>
<dbReference type="PANTHER" id="PTHR43741:SF4">
    <property type="entry name" value="FMN-DEPENDENT NADH:QUINONE OXIDOREDUCTASE"/>
    <property type="match status" value="1"/>
</dbReference>
<keyword evidence="1 6" id="KW-0285">Flavoprotein</keyword>
<keyword evidence="4 6" id="KW-0520">NAD</keyword>
<dbReference type="InterPro" id="IPR023048">
    <property type="entry name" value="NADH:quinone_OxRdtase_FMN_depd"/>
</dbReference>
<protein>
    <recommendedName>
        <fullName evidence="6">FMN dependent NADH:quinone oxidoreductase</fullName>
        <ecNumber evidence="6">1.6.5.-</ecNumber>
    </recommendedName>
    <alternativeName>
        <fullName evidence="6">Azo-dye reductase</fullName>
    </alternativeName>
    <alternativeName>
        <fullName evidence="6">FMN-dependent NADH-azo compound oxidoreductase</fullName>
    </alternativeName>
    <alternativeName>
        <fullName evidence="6">FMN-dependent NADH-azoreductase</fullName>
        <ecNumber evidence="6">1.7.1.17</ecNumber>
    </alternativeName>
</protein>